<dbReference type="SMART" id="SM00034">
    <property type="entry name" value="CLECT"/>
    <property type="match status" value="1"/>
</dbReference>
<accession>A0AA97K9K3</accession>
<dbReference type="GO" id="GO:0005886">
    <property type="term" value="C:plasma membrane"/>
    <property type="evidence" value="ECO:0007669"/>
    <property type="project" value="UniProtKB-SubCell"/>
</dbReference>
<dbReference type="AlphaFoldDB" id="A0AA97K9K3"/>
<protein>
    <submittedName>
        <fullName evidence="5">Snaclec rhodocetin subunit alpha-like</fullName>
    </submittedName>
</protein>
<dbReference type="InterPro" id="IPR001304">
    <property type="entry name" value="C-type_lectin-like"/>
</dbReference>
<dbReference type="Gene3D" id="3.10.100.10">
    <property type="entry name" value="Mannose-Binding Protein A, subunit A"/>
    <property type="match status" value="1"/>
</dbReference>
<dbReference type="PANTHER" id="PTHR45710">
    <property type="entry name" value="C-TYPE LECTIN DOMAIN-CONTAINING PROTEIN 180"/>
    <property type="match status" value="1"/>
</dbReference>
<organism evidence="4 5">
    <name type="scientific">Eublepharis macularius</name>
    <name type="common">Leopard gecko</name>
    <name type="synonym">Cyrtodactylus macularius</name>
    <dbReference type="NCBI Taxonomy" id="481883"/>
    <lineage>
        <taxon>Eukaryota</taxon>
        <taxon>Metazoa</taxon>
        <taxon>Chordata</taxon>
        <taxon>Craniata</taxon>
        <taxon>Vertebrata</taxon>
        <taxon>Euteleostomi</taxon>
        <taxon>Lepidosauria</taxon>
        <taxon>Squamata</taxon>
        <taxon>Bifurcata</taxon>
        <taxon>Gekkota</taxon>
        <taxon>Eublepharidae</taxon>
        <taxon>Eublepharinae</taxon>
        <taxon>Eublepharis</taxon>
    </lineage>
</organism>
<dbReference type="CDD" id="cd00037">
    <property type="entry name" value="CLECT"/>
    <property type="match status" value="1"/>
</dbReference>
<dbReference type="InterPro" id="IPR016187">
    <property type="entry name" value="CTDL_fold"/>
</dbReference>
<keyword evidence="4" id="KW-1185">Reference proteome</keyword>
<dbReference type="Proteomes" id="UP001190640">
    <property type="component" value="Chromosome 12"/>
</dbReference>
<evidence type="ECO:0000256" key="1">
    <source>
        <dbReference type="ARBA" id="ARBA00004401"/>
    </source>
</evidence>
<dbReference type="InterPro" id="IPR016186">
    <property type="entry name" value="C-type_lectin-like/link_sf"/>
</dbReference>
<gene>
    <name evidence="5" type="primary">LOC129340594</name>
</gene>
<dbReference type="KEGG" id="emc:129340594"/>
<evidence type="ECO:0000259" key="3">
    <source>
        <dbReference type="PROSITE" id="PS50041"/>
    </source>
</evidence>
<feature type="chain" id="PRO_5041728713" evidence="2">
    <location>
        <begin position="22"/>
        <end position="186"/>
    </location>
</feature>
<evidence type="ECO:0000256" key="2">
    <source>
        <dbReference type="SAM" id="SignalP"/>
    </source>
</evidence>
<name>A0AA97K9K3_EUBMA</name>
<dbReference type="SUPFAM" id="SSF56436">
    <property type="entry name" value="C-type lectin-like"/>
    <property type="match status" value="1"/>
</dbReference>
<dbReference type="GeneID" id="129340594"/>
<proteinExistence type="predicted"/>
<dbReference type="PANTHER" id="PTHR45710:SF26">
    <property type="entry name" value="RH26557P"/>
    <property type="match status" value="1"/>
</dbReference>
<dbReference type="Pfam" id="PF00059">
    <property type="entry name" value="Lectin_C"/>
    <property type="match status" value="1"/>
</dbReference>
<dbReference type="RefSeq" id="XP_054851444.1">
    <property type="nucleotide sequence ID" value="XM_054995469.1"/>
</dbReference>
<sequence>MATHLTGLLTIALLIRGSVIAGSEESLQRVKRDDDSDERSSSGSTCPCTQGCCDEGWIQYKDACYLPELQQKRSWSNAEEYCVEREAHLASVHSHEEDNFILHLMGNVKLRPYWLGAKRIRQGQERHWMWADESPYHYERVPNFFHPGENKNNLVAGRLNDQGIILWNYEDGSVAHLFICKYSLAP</sequence>
<feature type="signal peptide" evidence="2">
    <location>
        <begin position="1"/>
        <end position="21"/>
    </location>
</feature>
<comment type="subcellular location">
    <subcellularLocation>
        <location evidence="1">Cell membrane</location>
        <topology evidence="1">Single-pass type II membrane protein</topology>
    </subcellularLocation>
</comment>
<evidence type="ECO:0000313" key="4">
    <source>
        <dbReference type="Proteomes" id="UP001190640"/>
    </source>
</evidence>
<feature type="domain" description="C-type lectin" evidence="3">
    <location>
        <begin position="60"/>
        <end position="181"/>
    </location>
</feature>
<keyword evidence="2" id="KW-0732">Signal</keyword>
<evidence type="ECO:0000313" key="5">
    <source>
        <dbReference type="RefSeq" id="XP_054851444.1"/>
    </source>
</evidence>
<dbReference type="PROSITE" id="PS50041">
    <property type="entry name" value="C_TYPE_LECTIN_2"/>
    <property type="match status" value="1"/>
</dbReference>
<dbReference type="InterPro" id="IPR050828">
    <property type="entry name" value="C-type_lectin/matrix_domain"/>
</dbReference>
<reference evidence="5" key="1">
    <citation type="submission" date="2025-08" db="UniProtKB">
        <authorList>
            <consortium name="RefSeq"/>
        </authorList>
    </citation>
    <scope>IDENTIFICATION</scope>
    <source>
        <tissue evidence="5">Blood</tissue>
    </source>
</reference>